<protein>
    <submittedName>
        <fullName evidence="1">Uncharacterized protein</fullName>
    </submittedName>
</protein>
<dbReference type="EMBL" id="KV419411">
    <property type="protein sequence ID" value="KZS92314.1"/>
    <property type="molecule type" value="Genomic_DNA"/>
</dbReference>
<evidence type="ECO:0000313" key="2">
    <source>
        <dbReference type="Proteomes" id="UP000076722"/>
    </source>
</evidence>
<keyword evidence="2" id="KW-1185">Reference proteome</keyword>
<evidence type="ECO:0000313" key="1">
    <source>
        <dbReference type="EMBL" id="KZS92314.1"/>
    </source>
</evidence>
<dbReference type="Proteomes" id="UP000076722">
    <property type="component" value="Unassembled WGS sequence"/>
</dbReference>
<dbReference type="AlphaFoldDB" id="A0A164TEZ7"/>
<gene>
    <name evidence="1" type="ORF">SISNIDRAFT_127246</name>
</gene>
<sequence>MASLLGLFIWNGLGYIFRKKSRPGSAQETLNWSWHRMVEGLIQSADLVQRLSRPSSSPVISIFLTQRGEGLTWMATSLQSSVSSVIIMISILVTKATWSTS</sequence>
<name>A0A164TEZ7_9AGAM</name>
<organism evidence="1 2">
    <name type="scientific">Sistotremastrum niveocremeum HHB9708</name>
    <dbReference type="NCBI Taxonomy" id="1314777"/>
    <lineage>
        <taxon>Eukaryota</taxon>
        <taxon>Fungi</taxon>
        <taxon>Dikarya</taxon>
        <taxon>Basidiomycota</taxon>
        <taxon>Agaricomycotina</taxon>
        <taxon>Agaricomycetes</taxon>
        <taxon>Sistotremastrales</taxon>
        <taxon>Sistotremastraceae</taxon>
        <taxon>Sertulicium</taxon>
        <taxon>Sertulicium niveocremeum</taxon>
    </lineage>
</organism>
<reference evidence="1 2" key="1">
    <citation type="journal article" date="2016" name="Mol. Biol. Evol.">
        <title>Comparative Genomics of Early-Diverging Mushroom-Forming Fungi Provides Insights into the Origins of Lignocellulose Decay Capabilities.</title>
        <authorList>
            <person name="Nagy L.G."/>
            <person name="Riley R."/>
            <person name="Tritt A."/>
            <person name="Adam C."/>
            <person name="Daum C."/>
            <person name="Floudas D."/>
            <person name="Sun H."/>
            <person name="Yadav J.S."/>
            <person name="Pangilinan J."/>
            <person name="Larsson K.H."/>
            <person name="Matsuura K."/>
            <person name="Barry K."/>
            <person name="Labutti K."/>
            <person name="Kuo R."/>
            <person name="Ohm R.A."/>
            <person name="Bhattacharya S.S."/>
            <person name="Shirouzu T."/>
            <person name="Yoshinaga Y."/>
            <person name="Martin F.M."/>
            <person name="Grigoriev I.V."/>
            <person name="Hibbett D.S."/>
        </authorList>
    </citation>
    <scope>NUCLEOTIDE SEQUENCE [LARGE SCALE GENOMIC DNA]</scope>
    <source>
        <strain evidence="1 2">HHB9708</strain>
    </source>
</reference>
<accession>A0A164TEZ7</accession>
<proteinExistence type="predicted"/>